<dbReference type="CDD" id="cd00293">
    <property type="entry name" value="USP-like"/>
    <property type="match status" value="1"/>
</dbReference>
<dbReference type="RefSeq" id="WP_188979336.1">
    <property type="nucleotide sequence ID" value="NZ_BMPG01000003.1"/>
</dbReference>
<gene>
    <name evidence="3" type="ORF">GCM10009039_24630</name>
</gene>
<dbReference type="Proteomes" id="UP000607197">
    <property type="component" value="Unassembled WGS sequence"/>
</dbReference>
<reference evidence="3" key="1">
    <citation type="journal article" date="2014" name="Int. J. Syst. Evol. Microbiol.">
        <title>Complete genome sequence of Corynebacterium casei LMG S-19264T (=DSM 44701T), isolated from a smear-ripened cheese.</title>
        <authorList>
            <consortium name="US DOE Joint Genome Institute (JGI-PGF)"/>
            <person name="Walter F."/>
            <person name="Albersmeier A."/>
            <person name="Kalinowski J."/>
            <person name="Ruckert C."/>
        </authorList>
    </citation>
    <scope>NUCLEOTIDE SEQUENCE</scope>
    <source>
        <strain evidence="3">JCM 19596</strain>
    </source>
</reference>
<comment type="similarity">
    <text evidence="1">Belongs to the universal stress protein A family.</text>
</comment>
<name>A0A830FNU4_9EURY</name>
<protein>
    <recommendedName>
        <fullName evidence="2">UspA domain-containing protein</fullName>
    </recommendedName>
</protein>
<dbReference type="SUPFAM" id="SSF52402">
    <property type="entry name" value="Adenine nucleotide alpha hydrolases-like"/>
    <property type="match status" value="1"/>
</dbReference>
<sequence>MAVNSTPPSDTGRPADTGIDTVVVAVAEDTPERVVESALTVAADHDADLHALSVVRMTAGVDHWDMVVERREDDAETALDTAADAAATSAHVDLTKHLRYGDPADEIAAYADAVDADLVVLGDPDRSGLRRLLTPATVTARVRRRTTTPVLAVADDTATPIDGSLHLGGDTPA</sequence>
<comment type="caution">
    <text evidence="3">The sequence shown here is derived from an EMBL/GenBank/DDBJ whole genome shotgun (WGS) entry which is preliminary data.</text>
</comment>
<keyword evidence="4" id="KW-1185">Reference proteome</keyword>
<dbReference type="PANTHER" id="PTHR46268:SF6">
    <property type="entry name" value="UNIVERSAL STRESS PROTEIN UP12"/>
    <property type="match status" value="1"/>
</dbReference>
<evidence type="ECO:0000256" key="1">
    <source>
        <dbReference type="ARBA" id="ARBA00008791"/>
    </source>
</evidence>
<accession>A0A830FNU4</accession>
<evidence type="ECO:0000313" key="4">
    <source>
        <dbReference type="Proteomes" id="UP000607197"/>
    </source>
</evidence>
<evidence type="ECO:0000259" key="2">
    <source>
        <dbReference type="Pfam" id="PF00582"/>
    </source>
</evidence>
<dbReference type="InterPro" id="IPR006016">
    <property type="entry name" value="UspA"/>
</dbReference>
<dbReference type="Gene3D" id="3.40.50.620">
    <property type="entry name" value="HUPs"/>
    <property type="match status" value="1"/>
</dbReference>
<evidence type="ECO:0000313" key="3">
    <source>
        <dbReference type="EMBL" id="GGL65802.1"/>
    </source>
</evidence>
<proteinExistence type="inferred from homology"/>
<organism evidence="3 4">
    <name type="scientific">Halocalculus aciditolerans</name>
    <dbReference type="NCBI Taxonomy" id="1383812"/>
    <lineage>
        <taxon>Archaea</taxon>
        <taxon>Methanobacteriati</taxon>
        <taxon>Methanobacteriota</taxon>
        <taxon>Stenosarchaea group</taxon>
        <taxon>Halobacteria</taxon>
        <taxon>Halobacteriales</taxon>
        <taxon>Halobacteriaceae</taxon>
        <taxon>Halocalculus</taxon>
    </lineage>
</organism>
<dbReference type="Pfam" id="PF00582">
    <property type="entry name" value="Usp"/>
    <property type="match status" value="1"/>
</dbReference>
<dbReference type="OrthoDB" id="105697at2157"/>
<dbReference type="PANTHER" id="PTHR46268">
    <property type="entry name" value="STRESS RESPONSE PROTEIN NHAX"/>
    <property type="match status" value="1"/>
</dbReference>
<feature type="domain" description="UspA" evidence="2">
    <location>
        <begin position="20"/>
        <end position="153"/>
    </location>
</feature>
<dbReference type="AlphaFoldDB" id="A0A830FNU4"/>
<reference evidence="3" key="2">
    <citation type="submission" date="2020-09" db="EMBL/GenBank/DDBJ databases">
        <authorList>
            <person name="Sun Q."/>
            <person name="Ohkuma M."/>
        </authorList>
    </citation>
    <scope>NUCLEOTIDE SEQUENCE</scope>
    <source>
        <strain evidence="3">JCM 19596</strain>
    </source>
</reference>
<dbReference type="EMBL" id="BMPG01000003">
    <property type="protein sequence ID" value="GGL65802.1"/>
    <property type="molecule type" value="Genomic_DNA"/>
</dbReference>
<dbReference type="InterPro" id="IPR014729">
    <property type="entry name" value="Rossmann-like_a/b/a_fold"/>
</dbReference>